<keyword evidence="2" id="KW-1133">Transmembrane helix</keyword>
<name>A0A9X8R5P2_9CORY</name>
<evidence type="ECO:0000256" key="2">
    <source>
        <dbReference type="SAM" id="Phobius"/>
    </source>
</evidence>
<sequence>MPSAGAATVGEPSEGVCSLKVNDPERKFIDSLDRSVGIGAVDERTRWASAFEQLYPTAADTVAPFLELYTGSYVSYFNSNLEANIEMWAQRVAEDTGADIDSSRAYFTQVWNSAAVSDHQAFDMTKYWDIVDNAVQSGEITVPARDGFAEFALIPDRDGLIKQQSRDYPAMPKDQVEAWVDAYEQLADVKQARRVARLMVAFEEARKTCAEGGGNATLPTDGPNPDAPTTTPTTSSYGVPSGQAGKSKDTVTHTLVNDNVTATVTTDTDKMTGLTVSQTTHRTEQTADTTSGGSSASTGAIIGVIVAILVALGAAGAAFALSDQQS</sequence>
<protein>
    <submittedName>
        <fullName evidence="3">Uncharacterized protein</fullName>
    </submittedName>
</protein>
<dbReference type="EMBL" id="FTMH01000016">
    <property type="protein sequence ID" value="SIQ49696.1"/>
    <property type="molecule type" value="Genomic_DNA"/>
</dbReference>
<dbReference type="RefSeq" id="WP_143313309.1">
    <property type="nucleotide sequence ID" value="NZ_FTMH01000016.1"/>
</dbReference>
<reference evidence="3 4" key="1">
    <citation type="submission" date="2017-01" db="EMBL/GenBank/DDBJ databases">
        <authorList>
            <person name="Varghese N."/>
            <person name="Submissions S."/>
        </authorList>
    </citation>
    <scope>NUCLEOTIDE SEQUENCE [LARGE SCALE GENOMIC DNA]</scope>
    <source>
        <strain evidence="3 4">DSM 44280</strain>
    </source>
</reference>
<dbReference type="AlphaFoldDB" id="A0A9X8R5P2"/>
<keyword evidence="2" id="KW-0472">Membrane</keyword>
<feature type="compositionally biased region" description="Low complexity" evidence="1">
    <location>
        <begin position="286"/>
        <end position="295"/>
    </location>
</feature>
<evidence type="ECO:0000313" key="4">
    <source>
        <dbReference type="Proteomes" id="UP000185547"/>
    </source>
</evidence>
<keyword evidence="4" id="KW-1185">Reference proteome</keyword>
<feature type="transmembrane region" description="Helical" evidence="2">
    <location>
        <begin position="300"/>
        <end position="321"/>
    </location>
</feature>
<evidence type="ECO:0000313" key="3">
    <source>
        <dbReference type="EMBL" id="SIQ49696.1"/>
    </source>
</evidence>
<feature type="region of interest" description="Disordered" evidence="1">
    <location>
        <begin position="273"/>
        <end position="295"/>
    </location>
</feature>
<organism evidence="3 4">
    <name type="scientific">Corynebacterium afermentans</name>
    <dbReference type="NCBI Taxonomy" id="38286"/>
    <lineage>
        <taxon>Bacteria</taxon>
        <taxon>Bacillati</taxon>
        <taxon>Actinomycetota</taxon>
        <taxon>Actinomycetes</taxon>
        <taxon>Mycobacteriales</taxon>
        <taxon>Corynebacteriaceae</taxon>
        <taxon>Corynebacterium</taxon>
    </lineage>
</organism>
<comment type="caution">
    <text evidence="3">The sequence shown here is derived from an EMBL/GenBank/DDBJ whole genome shotgun (WGS) entry which is preliminary data.</text>
</comment>
<dbReference type="Proteomes" id="UP000185547">
    <property type="component" value="Unassembled WGS sequence"/>
</dbReference>
<feature type="compositionally biased region" description="Low complexity" evidence="1">
    <location>
        <begin position="219"/>
        <end position="242"/>
    </location>
</feature>
<feature type="region of interest" description="Disordered" evidence="1">
    <location>
        <begin position="210"/>
        <end position="253"/>
    </location>
</feature>
<dbReference type="OrthoDB" id="4415795at2"/>
<gene>
    <name evidence="3" type="ORF">SAMN05421802_11627</name>
</gene>
<proteinExistence type="predicted"/>
<keyword evidence="2" id="KW-0812">Transmembrane</keyword>
<accession>A0A9X8R5P2</accession>
<evidence type="ECO:0000256" key="1">
    <source>
        <dbReference type="SAM" id="MobiDB-lite"/>
    </source>
</evidence>